<comment type="caution">
    <text evidence="1">The sequence shown here is derived from an EMBL/GenBank/DDBJ whole genome shotgun (WGS) entry which is preliminary data.</text>
</comment>
<name>A0A9N9JLQ6_9GLOM</name>
<protein>
    <submittedName>
        <fullName evidence="1">22718_t:CDS:1</fullName>
    </submittedName>
</protein>
<dbReference type="AlphaFoldDB" id="A0A9N9JLQ6"/>
<gene>
    <name evidence="1" type="ORF">DERYTH_LOCUS19846</name>
</gene>
<keyword evidence="2" id="KW-1185">Reference proteome</keyword>
<proteinExistence type="predicted"/>
<evidence type="ECO:0000313" key="1">
    <source>
        <dbReference type="EMBL" id="CAG8782725.1"/>
    </source>
</evidence>
<organism evidence="1 2">
    <name type="scientific">Dentiscutata erythropus</name>
    <dbReference type="NCBI Taxonomy" id="1348616"/>
    <lineage>
        <taxon>Eukaryota</taxon>
        <taxon>Fungi</taxon>
        <taxon>Fungi incertae sedis</taxon>
        <taxon>Mucoromycota</taxon>
        <taxon>Glomeromycotina</taxon>
        <taxon>Glomeromycetes</taxon>
        <taxon>Diversisporales</taxon>
        <taxon>Gigasporaceae</taxon>
        <taxon>Dentiscutata</taxon>
    </lineage>
</organism>
<sequence>ETDSNILENTISNKYLKSKNPAKEQLEARISKYLLKPPTDNWIKEFQEKLLKATISNKWAFWWIENDKSLELLYFLNLALQLKINSIPSSRILRGRLLNNAANKLQTKTLEIIKNAKAITLTFDG</sequence>
<dbReference type="OrthoDB" id="2365019at2759"/>
<evidence type="ECO:0000313" key="2">
    <source>
        <dbReference type="Proteomes" id="UP000789405"/>
    </source>
</evidence>
<dbReference type="EMBL" id="CAJVPY010022399">
    <property type="protein sequence ID" value="CAG8782725.1"/>
    <property type="molecule type" value="Genomic_DNA"/>
</dbReference>
<reference evidence="1" key="1">
    <citation type="submission" date="2021-06" db="EMBL/GenBank/DDBJ databases">
        <authorList>
            <person name="Kallberg Y."/>
            <person name="Tangrot J."/>
            <person name="Rosling A."/>
        </authorList>
    </citation>
    <scope>NUCLEOTIDE SEQUENCE</scope>
    <source>
        <strain evidence="1">MA453B</strain>
    </source>
</reference>
<dbReference type="Proteomes" id="UP000789405">
    <property type="component" value="Unassembled WGS sequence"/>
</dbReference>
<feature type="non-terminal residue" evidence="1">
    <location>
        <position position="1"/>
    </location>
</feature>
<accession>A0A9N9JLQ6</accession>